<dbReference type="PROSITE" id="PS00972">
    <property type="entry name" value="USP_1"/>
    <property type="match status" value="1"/>
</dbReference>
<name>A0A9P6H159_9MICR</name>
<dbReference type="InterPro" id="IPR050185">
    <property type="entry name" value="Ub_carboxyl-term_hydrolase"/>
</dbReference>
<feature type="domain" description="USP" evidence="1">
    <location>
        <begin position="145"/>
        <end position="634"/>
    </location>
</feature>
<dbReference type="SUPFAM" id="SSF54001">
    <property type="entry name" value="Cysteine proteinases"/>
    <property type="match status" value="1"/>
</dbReference>
<keyword evidence="3" id="KW-1185">Reference proteome</keyword>
<keyword evidence="2" id="KW-0378">Hydrolase</keyword>
<dbReference type="PROSITE" id="PS50235">
    <property type="entry name" value="USP_3"/>
    <property type="match status" value="1"/>
</dbReference>
<evidence type="ECO:0000313" key="2">
    <source>
        <dbReference type="EMBL" id="KAF9763169.1"/>
    </source>
</evidence>
<protein>
    <submittedName>
        <fullName evidence="2">Ubiquitin carboxyl-terminal hydrolase 15</fullName>
    </submittedName>
</protein>
<dbReference type="AlphaFoldDB" id="A0A9P6H159"/>
<dbReference type="Pfam" id="PF00443">
    <property type="entry name" value="UCH"/>
    <property type="match status" value="1"/>
</dbReference>
<gene>
    <name evidence="2" type="primary">usp15</name>
    <name evidence="2" type="ORF">NGRA_1462</name>
</gene>
<dbReference type="GO" id="GO:0004843">
    <property type="term" value="F:cysteine-type deubiquitinase activity"/>
    <property type="evidence" value="ECO:0007669"/>
    <property type="project" value="InterPro"/>
</dbReference>
<sequence>MEEKTPGRIEIESKDQKIIFRSEFFYSHQELSRSFLFVFLDESVSRSKSCSVLLGDRKFKVKKIYYKEDDIIFNLLQKNIKNVCLSSFMQSYRIFQISGFVVHPLSKISDILKRDNHVIVSPRKDAVGFDAMILRQGVLVPRQICGLNNLGNTCFMNAALQCIFSCPEFVDSILCLNQDLMDLEKMPLLKAFYNVLNDYSTSKSSTGNLKRKLGMKKSFYLDSKEQDAVEFISDLFDGIHEEIVSKGEVQSYYQDREREHPFSTTPDSAYNLWLSQNRSIITDFFFAKIRSSIVCTSCLSSRVVYEPNLVLSLPVPGKDFYFEEIVLFYDSPYKVPLKIFGKADSTVSELKTLLYSEYDFHFDILFLNMNKIISDSTTLSTLSGILFCYEYRKDYAHEYSWVSIGYKTLWMSNYFDFNFLVRNSKNSKTHFFEILKSKLTPFLDHRNAFMLYENIESFFSFSDSQDMFLDFPVVQLAISYHNYKSLFSSSPLASIFQLNPHALADCINLFLEKEFIFGNETRACESCNVPSIFYKKLDFQEFPKYLIIQLKRFSYDGRKIDSIIDFPTDSILIQGVKYKPVGIANHITSVKNIGSEGHYTAHVLRDKWYYCNDHCISEDPINKKNAYIFFLERCV</sequence>
<dbReference type="EMBL" id="SBJO01000094">
    <property type="protein sequence ID" value="KAF9763169.1"/>
    <property type="molecule type" value="Genomic_DNA"/>
</dbReference>
<organism evidence="2 3">
    <name type="scientific">Nosema granulosis</name>
    <dbReference type="NCBI Taxonomy" id="83296"/>
    <lineage>
        <taxon>Eukaryota</taxon>
        <taxon>Fungi</taxon>
        <taxon>Fungi incertae sedis</taxon>
        <taxon>Microsporidia</taxon>
        <taxon>Nosematidae</taxon>
        <taxon>Nosema</taxon>
    </lineage>
</organism>
<evidence type="ECO:0000259" key="1">
    <source>
        <dbReference type="PROSITE" id="PS50235"/>
    </source>
</evidence>
<dbReference type="InterPro" id="IPR028889">
    <property type="entry name" value="USP"/>
</dbReference>
<accession>A0A9P6H159</accession>
<dbReference type="InterPro" id="IPR018200">
    <property type="entry name" value="USP_CS"/>
</dbReference>
<dbReference type="InterPro" id="IPR001394">
    <property type="entry name" value="Peptidase_C19_UCH"/>
</dbReference>
<dbReference type="OrthoDB" id="2195025at2759"/>
<evidence type="ECO:0000313" key="3">
    <source>
        <dbReference type="Proteomes" id="UP000740883"/>
    </source>
</evidence>
<dbReference type="Gene3D" id="3.90.70.10">
    <property type="entry name" value="Cysteine proteinases"/>
    <property type="match status" value="2"/>
</dbReference>
<dbReference type="PANTHER" id="PTHR21646">
    <property type="entry name" value="UBIQUITIN CARBOXYL-TERMINAL HYDROLASE"/>
    <property type="match status" value="1"/>
</dbReference>
<dbReference type="InterPro" id="IPR038765">
    <property type="entry name" value="Papain-like_cys_pep_sf"/>
</dbReference>
<comment type="caution">
    <text evidence="2">The sequence shown here is derived from an EMBL/GenBank/DDBJ whole genome shotgun (WGS) entry which is preliminary data.</text>
</comment>
<dbReference type="Proteomes" id="UP000740883">
    <property type="component" value="Unassembled WGS sequence"/>
</dbReference>
<proteinExistence type="predicted"/>
<dbReference type="GO" id="GO:0016579">
    <property type="term" value="P:protein deubiquitination"/>
    <property type="evidence" value="ECO:0007669"/>
    <property type="project" value="InterPro"/>
</dbReference>
<reference evidence="2 3" key="1">
    <citation type="journal article" date="2020" name="Genome Biol. Evol.">
        <title>Comparative genomics of strictly vertically transmitted, feminizing microsporidia endosymbionts of amphipod crustaceans.</title>
        <authorList>
            <person name="Cormier A."/>
            <person name="Chebbi M.A."/>
            <person name="Giraud I."/>
            <person name="Wattier R."/>
            <person name="Teixeira M."/>
            <person name="Gilbert C."/>
            <person name="Rigaud T."/>
            <person name="Cordaux R."/>
        </authorList>
    </citation>
    <scope>NUCLEOTIDE SEQUENCE [LARGE SCALE GENOMIC DNA]</scope>
    <source>
        <strain evidence="2 3">Ou3-Ou53</strain>
    </source>
</reference>
<dbReference type="CDD" id="cd02257">
    <property type="entry name" value="Peptidase_C19"/>
    <property type="match status" value="1"/>
</dbReference>